<proteinExistence type="predicted"/>
<organism evidence="2 3">
    <name type="scientific">Nesidiocoris tenuis</name>
    <dbReference type="NCBI Taxonomy" id="355587"/>
    <lineage>
        <taxon>Eukaryota</taxon>
        <taxon>Metazoa</taxon>
        <taxon>Ecdysozoa</taxon>
        <taxon>Arthropoda</taxon>
        <taxon>Hexapoda</taxon>
        <taxon>Insecta</taxon>
        <taxon>Pterygota</taxon>
        <taxon>Neoptera</taxon>
        <taxon>Paraneoptera</taxon>
        <taxon>Hemiptera</taxon>
        <taxon>Heteroptera</taxon>
        <taxon>Panheteroptera</taxon>
        <taxon>Cimicomorpha</taxon>
        <taxon>Miridae</taxon>
        <taxon>Dicyphina</taxon>
        <taxon>Nesidiocoris</taxon>
    </lineage>
</organism>
<dbReference type="Proteomes" id="UP001307889">
    <property type="component" value="Chromosome 10"/>
</dbReference>
<evidence type="ECO:0000313" key="3">
    <source>
        <dbReference type="Proteomes" id="UP001307889"/>
    </source>
</evidence>
<keyword evidence="3" id="KW-1185">Reference proteome</keyword>
<dbReference type="EMBL" id="AP028918">
    <property type="protein sequence ID" value="BES99182.1"/>
    <property type="molecule type" value="Genomic_DNA"/>
</dbReference>
<evidence type="ECO:0000313" key="2">
    <source>
        <dbReference type="EMBL" id="BES99182.1"/>
    </source>
</evidence>
<protein>
    <recommendedName>
        <fullName evidence="4">FERM domain-containing protein</fullName>
    </recommendedName>
</protein>
<gene>
    <name evidence="2" type="ORF">NTJ_11999</name>
</gene>
<feature type="compositionally biased region" description="Polar residues" evidence="1">
    <location>
        <begin position="1"/>
        <end position="15"/>
    </location>
</feature>
<evidence type="ECO:0008006" key="4">
    <source>
        <dbReference type="Google" id="ProtNLM"/>
    </source>
</evidence>
<name>A0ABN7B6C6_9HEMI</name>
<evidence type="ECO:0000256" key="1">
    <source>
        <dbReference type="SAM" id="MobiDB-lite"/>
    </source>
</evidence>
<feature type="region of interest" description="Disordered" evidence="1">
    <location>
        <begin position="1"/>
        <end position="25"/>
    </location>
</feature>
<sequence>MVSASNPTTALSNAENLKEPDGQCNQRRQHSTLVLLIQDSNFSQSIPMTQLLKLQIRRHHSTLKFHFSGQTSAKNLEDTLQQNISQ</sequence>
<accession>A0ABN7B6C6</accession>
<reference evidence="2 3" key="1">
    <citation type="submission" date="2023-09" db="EMBL/GenBank/DDBJ databases">
        <title>Nesidiocoris tenuis whole genome shotgun sequence.</title>
        <authorList>
            <person name="Shibata T."/>
            <person name="Shimoda M."/>
            <person name="Kobayashi T."/>
            <person name="Uehara T."/>
        </authorList>
    </citation>
    <scope>NUCLEOTIDE SEQUENCE [LARGE SCALE GENOMIC DNA]</scope>
    <source>
        <strain evidence="2 3">Japan</strain>
    </source>
</reference>